<protein>
    <submittedName>
        <fullName evidence="1">Uncharacterized protein</fullName>
    </submittedName>
</protein>
<organism evidence="1">
    <name type="scientific">Arundo donax</name>
    <name type="common">Giant reed</name>
    <name type="synonym">Donax arundinaceus</name>
    <dbReference type="NCBI Taxonomy" id="35708"/>
    <lineage>
        <taxon>Eukaryota</taxon>
        <taxon>Viridiplantae</taxon>
        <taxon>Streptophyta</taxon>
        <taxon>Embryophyta</taxon>
        <taxon>Tracheophyta</taxon>
        <taxon>Spermatophyta</taxon>
        <taxon>Magnoliopsida</taxon>
        <taxon>Liliopsida</taxon>
        <taxon>Poales</taxon>
        <taxon>Poaceae</taxon>
        <taxon>PACMAD clade</taxon>
        <taxon>Arundinoideae</taxon>
        <taxon>Arundineae</taxon>
        <taxon>Arundo</taxon>
    </lineage>
</organism>
<accession>A0A0A9QK91</accession>
<proteinExistence type="predicted"/>
<sequence>MMCLVCTGVSLFFRSSFPFICWLSNLLRLHLANELVLGRVEKRI</sequence>
<dbReference type="AlphaFoldDB" id="A0A0A9QK91"/>
<evidence type="ECO:0000313" key="1">
    <source>
        <dbReference type="EMBL" id="JAD33854.1"/>
    </source>
</evidence>
<reference evidence="1" key="1">
    <citation type="submission" date="2014-09" db="EMBL/GenBank/DDBJ databases">
        <authorList>
            <person name="Magalhaes I.L.F."/>
            <person name="Oliveira U."/>
            <person name="Santos F.R."/>
            <person name="Vidigal T.H.D.A."/>
            <person name="Brescovit A.D."/>
            <person name="Santos A.J."/>
        </authorList>
    </citation>
    <scope>NUCLEOTIDE SEQUENCE</scope>
    <source>
        <tissue evidence="1">Shoot tissue taken approximately 20 cm above the soil surface</tissue>
    </source>
</reference>
<reference evidence="1" key="2">
    <citation type="journal article" date="2015" name="Data Brief">
        <title>Shoot transcriptome of the giant reed, Arundo donax.</title>
        <authorList>
            <person name="Barrero R.A."/>
            <person name="Guerrero F.D."/>
            <person name="Moolhuijzen P."/>
            <person name="Goolsby J.A."/>
            <person name="Tidwell J."/>
            <person name="Bellgard S.E."/>
            <person name="Bellgard M.I."/>
        </authorList>
    </citation>
    <scope>NUCLEOTIDE SEQUENCE</scope>
    <source>
        <tissue evidence="1">Shoot tissue taken approximately 20 cm above the soil surface</tissue>
    </source>
</reference>
<dbReference type="EMBL" id="GBRH01264041">
    <property type="protein sequence ID" value="JAD33854.1"/>
    <property type="molecule type" value="Transcribed_RNA"/>
</dbReference>
<name>A0A0A9QK91_ARUDO</name>